<evidence type="ECO:0000313" key="2">
    <source>
        <dbReference type="Proteomes" id="UP000188268"/>
    </source>
</evidence>
<proteinExistence type="predicted"/>
<keyword evidence="2" id="KW-1185">Reference proteome</keyword>
<dbReference type="AlphaFoldDB" id="A0A1R3KY88"/>
<comment type="caution">
    <text evidence="1">The sequence shown here is derived from an EMBL/GenBank/DDBJ whole genome shotgun (WGS) entry which is preliminary data.</text>
</comment>
<reference evidence="1 2" key="1">
    <citation type="submission" date="2013-09" db="EMBL/GenBank/DDBJ databases">
        <title>Corchorus capsularis genome sequencing.</title>
        <authorList>
            <person name="Alam M."/>
            <person name="Haque M.S."/>
            <person name="Islam M.S."/>
            <person name="Emdad E.M."/>
            <person name="Islam M.M."/>
            <person name="Ahmed B."/>
            <person name="Halim A."/>
            <person name="Hossen Q.M.M."/>
            <person name="Hossain M.Z."/>
            <person name="Ahmed R."/>
            <person name="Khan M.M."/>
            <person name="Islam R."/>
            <person name="Rashid M.M."/>
            <person name="Khan S.A."/>
            <person name="Rahman M.S."/>
            <person name="Alam M."/>
        </authorList>
    </citation>
    <scope>NUCLEOTIDE SEQUENCE [LARGE SCALE GENOMIC DNA]</scope>
    <source>
        <strain evidence="2">cv. CVL-1</strain>
        <tissue evidence="1">Whole seedling</tissue>
    </source>
</reference>
<gene>
    <name evidence="1" type="ORF">CCACVL1_00143</name>
</gene>
<dbReference type="Proteomes" id="UP000188268">
    <property type="component" value="Unassembled WGS sequence"/>
</dbReference>
<evidence type="ECO:0000313" key="1">
    <source>
        <dbReference type="EMBL" id="OMP12073.1"/>
    </source>
</evidence>
<dbReference type="EMBL" id="AWWV01000471">
    <property type="protein sequence ID" value="OMP12073.1"/>
    <property type="molecule type" value="Genomic_DNA"/>
</dbReference>
<dbReference type="Gramene" id="OMP12073">
    <property type="protein sequence ID" value="OMP12073"/>
    <property type="gene ID" value="CCACVL1_00143"/>
</dbReference>
<name>A0A1R3KY88_COCAP</name>
<organism evidence="1 2">
    <name type="scientific">Corchorus capsularis</name>
    <name type="common">Jute</name>
    <dbReference type="NCBI Taxonomy" id="210143"/>
    <lineage>
        <taxon>Eukaryota</taxon>
        <taxon>Viridiplantae</taxon>
        <taxon>Streptophyta</taxon>
        <taxon>Embryophyta</taxon>
        <taxon>Tracheophyta</taxon>
        <taxon>Spermatophyta</taxon>
        <taxon>Magnoliopsida</taxon>
        <taxon>eudicotyledons</taxon>
        <taxon>Gunneridae</taxon>
        <taxon>Pentapetalae</taxon>
        <taxon>rosids</taxon>
        <taxon>malvids</taxon>
        <taxon>Malvales</taxon>
        <taxon>Malvaceae</taxon>
        <taxon>Grewioideae</taxon>
        <taxon>Apeibeae</taxon>
        <taxon>Corchorus</taxon>
    </lineage>
</organism>
<protein>
    <submittedName>
        <fullName evidence="1">Uncharacterized protein</fullName>
    </submittedName>
</protein>
<sequence length="34" mass="3927">MKPAALLMVKKKIFFLPQLNLSRDDPTLHSIVNF</sequence>
<accession>A0A1R3KY88</accession>